<organism evidence="1 2">
    <name type="scientific">Epichloe festucae (strain Fl1)</name>
    <dbReference type="NCBI Taxonomy" id="877507"/>
    <lineage>
        <taxon>Eukaryota</taxon>
        <taxon>Fungi</taxon>
        <taxon>Dikarya</taxon>
        <taxon>Ascomycota</taxon>
        <taxon>Pezizomycotina</taxon>
        <taxon>Sordariomycetes</taxon>
        <taxon>Hypocreomycetidae</taxon>
        <taxon>Hypocreales</taxon>
        <taxon>Clavicipitaceae</taxon>
        <taxon>Epichloe</taxon>
    </lineage>
</organism>
<accession>A0A7S9PVF1</accession>
<reference evidence="1 2" key="1">
    <citation type="journal article" date="2018" name="PLoS Genet.">
        <title>Repeat elements organise 3D genome structure and mediate transcription in the filamentous fungus Epichloe festucae.</title>
        <authorList>
            <person name="Winter D.J."/>
            <person name="Ganley A.R.D."/>
            <person name="Young C.A."/>
            <person name="Liachko I."/>
            <person name="Schardl C.L."/>
            <person name="Dupont P.Y."/>
            <person name="Berry D."/>
            <person name="Ram A."/>
            <person name="Scott B."/>
            <person name="Cox M.P."/>
        </authorList>
    </citation>
    <scope>NUCLEOTIDE SEQUENCE [LARGE SCALE GENOMIC DNA]</scope>
    <source>
        <strain evidence="1 2">Fl1</strain>
    </source>
</reference>
<protein>
    <submittedName>
        <fullName evidence="1">Uncharacterized protein</fullName>
    </submittedName>
</protein>
<dbReference type="AlphaFoldDB" id="A0A7S9PVF1"/>
<sequence length="254" mass="28774">MPLLYGKGATKALRRTQYDIISPRASGNHVDMVPQQSRYLTRGSNRSVPVSNRGVSLDLYVTPFPKDKSHTIFLAFLDCDMRLANSTSSLAPVIILQRTAWDNDSDMVRIRPDLLELSMMNNAVLPDEVAVMLLTGSASQESTISQPGLRRIFVPRDFKRTRPPGGVVFYPEIKQTASKLGLRVRARSPTWHEERHRIAGNDLERVLVREKREEVLQMHDNVIASSLGSETRYSKLMYNVKSEVEDQNDDHLLV</sequence>
<name>A0A7S9PVF1_EPIFF</name>
<keyword evidence="2" id="KW-1185">Reference proteome</keyword>
<evidence type="ECO:0000313" key="1">
    <source>
        <dbReference type="EMBL" id="QPG99483.1"/>
    </source>
</evidence>
<dbReference type="Proteomes" id="UP000594364">
    <property type="component" value="Chromosome 3"/>
</dbReference>
<dbReference type="EMBL" id="CP031387">
    <property type="protein sequence ID" value="QPG99483.1"/>
    <property type="molecule type" value="Genomic_DNA"/>
</dbReference>
<evidence type="ECO:0000313" key="2">
    <source>
        <dbReference type="Proteomes" id="UP000594364"/>
    </source>
</evidence>
<gene>
    <name evidence="1" type="ORF">C2857_001890</name>
</gene>
<proteinExistence type="predicted"/>
<dbReference type="OrthoDB" id="20872at2759"/>